<reference evidence="1" key="1">
    <citation type="submission" date="2023-04" db="EMBL/GenBank/DDBJ databases">
        <title>A chromosome-level genome assembly of the parasitoid wasp Eretmocerus hayati.</title>
        <authorList>
            <person name="Zhong Y."/>
            <person name="Liu S."/>
            <person name="Liu Y."/>
        </authorList>
    </citation>
    <scope>NUCLEOTIDE SEQUENCE</scope>
    <source>
        <strain evidence="1">ZJU_SS_LIU_2023</strain>
    </source>
</reference>
<gene>
    <name evidence="1" type="ORF">QAD02_001050</name>
</gene>
<protein>
    <submittedName>
        <fullName evidence="1">Uncharacterized protein</fullName>
    </submittedName>
</protein>
<evidence type="ECO:0000313" key="1">
    <source>
        <dbReference type="EMBL" id="KAJ8669791.1"/>
    </source>
</evidence>
<dbReference type="Proteomes" id="UP001239111">
    <property type="component" value="Chromosome 3"/>
</dbReference>
<accession>A0ACC2NGL5</accession>
<comment type="caution">
    <text evidence="1">The sequence shown here is derived from an EMBL/GenBank/DDBJ whole genome shotgun (WGS) entry which is preliminary data.</text>
</comment>
<organism evidence="1 2">
    <name type="scientific">Eretmocerus hayati</name>
    <dbReference type="NCBI Taxonomy" id="131215"/>
    <lineage>
        <taxon>Eukaryota</taxon>
        <taxon>Metazoa</taxon>
        <taxon>Ecdysozoa</taxon>
        <taxon>Arthropoda</taxon>
        <taxon>Hexapoda</taxon>
        <taxon>Insecta</taxon>
        <taxon>Pterygota</taxon>
        <taxon>Neoptera</taxon>
        <taxon>Endopterygota</taxon>
        <taxon>Hymenoptera</taxon>
        <taxon>Apocrita</taxon>
        <taxon>Proctotrupomorpha</taxon>
        <taxon>Chalcidoidea</taxon>
        <taxon>Aphelinidae</taxon>
        <taxon>Aphelininae</taxon>
        <taxon>Eretmocerus</taxon>
    </lineage>
</organism>
<proteinExistence type="predicted"/>
<name>A0ACC2NGL5_9HYME</name>
<sequence length="258" mass="29315">MCLAKYSTVFGETYDFDEIDQLMKNDSVVFSGALILRLCLLIGTKTISLYLIDPGEETDAMTVERSLTQHRPANNTPTFYTELFGFFTVSGCVPNGIHHLTYANRAITYSLSPIKKGSPIICSPASIYKLIPKAERQAIHKNIYMRPCDCQACSEDWSEFLTDKEKFTEQFIAKPSIGYELTNKKKEIDEEIVAKSGRVNFPDPKLISKAFEFVTESWKHFPMPSMMTVRAVQSLEMLLGRLHVSRSYDLEKIPLCHT</sequence>
<keyword evidence="2" id="KW-1185">Reference proteome</keyword>
<dbReference type="EMBL" id="CM056743">
    <property type="protein sequence ID" value="KAJ8669791.1"/>
    <property type="molecule type" value="Genomic_DNA"/>
</dbReference>
<evidence type="ECO:0000313" key="2">
    <source>
        <dbReference type="Proteomes" id="UP001239111"/>
    </source>
</evidence>